<name>D8QGP8_SCHCM</name>
<sequence length="367" mass="41493">MSFERLGVILHSVATTPKIVHVSHRSHPPFQHQAVYPTLSSPHLGAFGISHASGGHGFDWDTPLLEGISRACPKVSRLTLDVVIKLAAQFDLSLILGILRGLPSLLSLEIDLWRARAEITDPPVHDASSLLQELIVTDTDALLAFAIMRWFGIRHLRLLRLLRIEGRYTRDADMLAMMRYIGSQGSSTLSHVEFRLASGYCDISPEYVFPLSSFRNMRYLAISGYDSLFTEADYNDCARWWPELRTFELDVTRGDLCEPCSLQVLISFAEHCPQLKYLTVPLDAVESPLVIPQSLRHLSLLSLDVLEGANINDLREVALFLYNLFPNLEVVATSFREEPNEYYDHGTRWFAVSEIVNVLRMIKERGL</sequence>
<dbReference type="KEGG" id="scm:SCHCO_02590134"/>
<dbReference type="OrthoDB" id="3054858at2759"/>
<dbReference type="GeneID" id="9597208"/>
<dbReference type="Gene3D" id="3.80.10.10">
    <property type="entry name" value="Ribonuclease Inhibitor"/>
    <property type="match status" value="1"/>
</dbReference>
<evidence type="ECO:0008006" key="3">
    <source>
        <dbReference type="Google" id="ProtNLM"/>
    </source>
</evidence>
<dbReference type="Proteomes" id="UP000007431">
    <property type="component" value="Unassembled WGS sequence"/>
</dbReference>
<dbReference type="InParanoid" id="D8QGP8"/>
<dbReference type="AlphaFoldDB" id="D8QGP8"/>
<dbReference type="RefSeq" id="XP_003027436.1">
    <property type="nucleotide sequence ID" value="XM_003027390.1"/>
</dbReference>
<dbReference type="InterPro" id="IPR032675">
    <property type="entry name" value="LRR_dom_sf"/>
</dbReference>
<protein>
    <recommendedName>
        <fullName evidence="3">F-box domain-containing protein</fullName>
    </recommendedName>
</protein>
<organism evidence="2">
    <name type="scientific">Schizophyllum commune (strain H4-8 / FGSC 9210)</name>
    <name type="common">Split gill fungus</name>
    <dbReference type="NCBI Taxonomy" id="578458"/>
    <lineage>
        <taxon>Eukaryota</taxon>
        <taxon>Fungi</taxon>
        <taxon>Dikarya</taxon>
        <taxon>Basidiomycota</taxon>
        <taxon>Agaricomycotina</taxon>
        <taxon>Agaricomycetes</taxon>
        <taxon>Agaricomycetidae</taxon>
        <taxon>Agaricales</taxon>
        <taxon>Schizophyllaceae</taxon>
        <taxon>Schizophyllum</taxon>
    </lineage>
</organism>
<evidence type="ECO:0000313" key="2">
    <source>
        <dbReference type="Proteomes" id="UP000007431"/>
    </source>
</evidence>
<accession>D8QGP8</accession>
<dbReference type="HOGENOM" id="CLU_754704_0_0_1"/>
<reference evidence="1 2" key="1">
    <citation type="journal article" date="2010" name="Nat. Biotechnol.">
        <title>Genome sequence of the model mushroom Schizophyllum commune.</title>
        <authorList>
            <person name="Ohm R.A."/>
            <person name="de Jong J.F."/>
            <person name="Lugones L.G."/>
            <person name="Aerts A."/>
            <person name="Kothe E."/>
            <person name="Stajich J.E."/>
            <person name="de Vries R.P."/>
            <person name="Record E."/>
            <person name="Levasseur A."/>
            <person name="Baker S.E."/>
            <person name="Bartholomew K.A."/>
            <person name="Coutinho P.M."/>
            <person name="Erdmann S."/>
            <person name="Fowler T.J."/>
            <person name="Gathman A.C."/>
            <person name="Lombard V."/>
            <person name="Henrissat B."/>
            <person name="Knabe N."/>
            <person name="Kuees U."/>
            <person name="Lilly W.W."/>
            <person name="Lindquist E."/>
            <person name="Lucas S."/>
            <person name="Magnuson J.K."/>
            <person name="Piumi F."/>
            <person name="Raudaskoski M."/>
            <person name="Salamov A."/>
            <person name="Schmutz J."/>
            <person name="Schwarze F.W.M.R."/>
            <person name="vanKuyk P.A."/>
            <person name="Horton J.S."/>
            <person name="Grigoriev I.V."/>
            <person name="Woesten H.A.B."/>
        </authorList>
    </citation>
    <scope>NUCLEOTIDE SEQUENCE [LARGE SCALE GENOMIC DNA]</scope>
    <source>
        <strain evidence="2">H4-8 / FGSC 9210</strain>
    </source>
</reference>
<feature type="non-terminal residue" evidence="1">
    <location>
        <position position="367"/>
    </location>
</feature>
<evidence type="ECO:0000313" key="1">
    <source>
        <dbReference type="EMBL" id="EFI92533.1"/>
    </source>
</evidence>
<dbReference type="SUPFAM" id="SSF52047">
    <property type="entry name" value="RNI-like"/>
    <property type="match status" value="1"/>
</dbReference>
<dbReference type="EMBL" id="GL377312">
    <property type="protein sequence ID" value="EFI92533.1"/>
    <property type="molecule type" value="Genomic_DNA"/>
</dbReference>
<proteinExistence type="predicted"/>
<gene>
    <name evidence="1" type="ORF">SCHCODRAFT_113038</name>
</gene>
<keyword evidence="2" id="KW-1185">Reference proteome</keyword>
<dbReference type="VEuPathDB" id="FungiDB:SCHCODRAFT_02590134"/>